<feature type="region of interest" description="Disordered" evidence="1">
    <location>
        <begin position="97"/>
        <end position="121"/>
    </location>
</feature>
<dbReference type="RefSeq" id="WP_380022132.1">
    <property type="nucleotide sequence ID" value="NZ_JBHSHD010000010.1"/>
</dbReference>
<feature type="compositionally biased region" description="Basic and acidic residues" evidence="1">
    <location>
        <begin position="112"/>
        <end position="121"/>
    </location>
</feature>
<dbReference type="EMBL" id="JBHSHD010000010">
    <property type="protein sequence ID" value="MFC4821866.1"/>
    <property type="molecule type" value="Genomic_DNA"/>
</dbReference>
<proteinExistence type="predicted"/>
<keyword evidence="3" id="KW-1185">Reference proteome</keyword>
<reference evidence="3" key="1">
    <citation type="journal article" date="2019" name="Int. J. Syst. Evol. Microbiol.">
        <title>The Global Catalogue of Microorganisms (GCM) 10K type strain sequencing project: providing services to taxonomists for standard genome sequencing and annotation.</title>
        <authorList>
            <consortium name="The Broad Institute Genomics Platform"/>
            <consortium name="The Broad Institute Genome Sequencing Center for Infectious Disease"/>
            <person name="Wu L."/>
            <person name="Ma J."/>
        </authorList>
    </citation>
    <scope>NUCLEOTIDE SEQUENCE [LARGE SCALE GENOMIC DNA]</scope>
    <source>
        <strain evidence="3">CCUG 30340</strain>
    </source>
</reference>
<name>A0ABV9QYJ7_9GAMM</name>
<dbReference type="Proteomes" id="UP001595886">
    <property type="component" value="Unassembled WGS sequence"/>
</dbReference>
<gene>
    <name evidence="2" type="ORF">ACFO6Q_16185</name>
</gene>
<protein>
    <submittedName>
        <fullName evidence="2">Uncharacterized protein</fullName>
    </submittedName>
</protein>
<accession>A0ABV9QYJ7</accession>
<organism evidence="2 3">
    <name type="scientific">Dokdonella ginsengisoli</name>
    <dbReference type="NCBI Taxonomy" id="363846"/>
    <lineage>
        <taxon>Bacteria</taxon>
        <taxon>Pseudomonadati</taxon>
        <taxon>Pseudomonadota</taxon>
        <taxon>Gammaproteobacteria</taxon>
        <taxon>Lysobacterales</taxon>
        <taxon>Rhodanobacteraceae</taxon>
        <taxon>Dokdonella</taxon>
    </lineage>
</organism>
<sequence>MSYDIGIGRCTEVSGDTVVVKLESVMVKRLSPDQPWQRSGTSLLRLNRNLCSAERPPQPDRELYVSRSALSKRSMASLDLAGDGETVSVDLRALLNDLDPQPSAGPSAKGGRTADRKAQAR</sequence>
<evidence type="ECO:0000313" key="2">
    <source>
        <dbReference type="EMBL" id="MFC4821866.1"/>
    </source>
</evidence>
<evidence type="ECO:0000313" key="3">
    <source>
        <dbReference type="Proteomes" id="UP001595886"/>
    </source>
</evidence>
<evidence type="ECO:0000256" key="1">
    <source>
        <dbReference type="SAM" id="MobiDB-lite"/>
    </source>
</evidence>
<comment type="caution">
    <text evidence="2">The sequence shown here is derived from an EMBL/GenBank/DDBJ whole genome shotgun (WGS) entry which is preliminary data.</text>
</comment>